<dbReference type="AlphaFoldDB" id="A0A4C1XLM8"/>
<keyword evidence="2" id="KW-1185">Reference proteome</keyword>
<reference evidence="1 2" key="1">
    <citation type="journal article" date="2019" name="Commun. Biol.">
        <title>The bagworm genome reveals a unique fibroin gene that provides high tensile strength.</title>
        <authorList>
            <person name="Kono N."/>
            <person name="Nakamura H."/>
            <person name="Ohtoshi R."/>
            <person name="Tomita M."/>
            <person name="Numata K."/>
            <person name="Arakawa K."/>
        </authorList>
    </citation>
    <scope>NUCLEOTIDE SEQUENCE [LARGE SCALE GENOMIC DNA]</scope>
</reference>
<sequence>MIQNILRSTVDDITLTKVVHQMYYESYPRLIIKLRSLKGIILSLAVYRGRARRPARNALVAAIAPYPARIGRGGYVCRGRVRPQSDAIS</sequence>
<name>A0A4C1XLM8_EUMVA</name>
<proteinExistence type="predicted"/>
<comment type="caution">
    <text evidence="1">The sequence shown here is derived from an EMBL/GenBank/DDBJ whole genome shotgun (WGS) entry which is preliminary data.</text>
</comment>
<organism evidence="1 2">
    <name type="scientific">Eumeta variegata</name>
    <name type="common">Bagworm moth</name>
    <name type="synonym">Eumeta japonica</name>
    <dbReference type="NCBI Taxonomy" id="151549"/>
    <lineage>
        <taxon>Eukaryota</taxon>
        <taxon>Metazoa</taxon>
        <taxon>Ecdysozoa</taxon>
        <taxon>Arthropoda</taxon>
        <taxon>Hexapoda</taxon>
        <taxon>Insecta</taxon>
        <taxon>Pterygota</taxon>
        <taxon>Neoptera</taxon>
        <taxon>Endopterygota</taxon>
        <taxon>Lepidoptera</taxon>
        <taxon>Glossata</taxon>
        <taxon>Ditrysia</taxon>
        <taxon>Tineoidea</taxon>
        <taxon>Psychidae</taxon>
        <taxon>Oiketicinae</taxon>
        <taxon>Eumeta</taxon>
    </lineage>
</organism>
<evidence type="ECO:0000313" key="2">
    <source>
        <dbReference type="Proteomes" id="UP000299102"/>
    </source>
</evidence>
<dbReference type="EMBL" id="BGZK01000886">
    <property type="protein sequence ID" value="GBP64043.1"/>
    <property type="molecule type" value="Genomic_DNA"/>
</dbReference>
<protein>
    <submittedName>
        <fullName evidence="1">Uncharacterized protein</fullName>
    </submittedName>
</protein>
<evidence type="ECO:0000313" key="1">
    <source>
        <dbReference type="EMBL" id="GBP64043.1"/>
    </source>
</evidence>
<gene>
    <name evidence="1" type="ORF">EVAR_44126_1</name>
</gene>
<accession>A0A4C1XLM8</accession>
<dbReference type="Proteomes" id="UP000299102">
    <property type="component" value="Unassembled WGS sequence"/>
</dbReference>